<dbReference type="EMBL" id="JACCJB010000011">
    <property type="protein sequence ID" value="KAF6222923.1"/>
    <property type="molecule type" value="Genomic_DNA"/>
</dbReference>
<keyword evidence="5" id="KW-0678">Repressor</keyword>
<keyword evidence="9" id="KW-0539">Nucleus</keyword>
<evidence type="ECO:0000256" key="12">
    <source>
        <dbReference type="SAM" id="MobiDB-lite"/>
    </source>
</evidence>
<keyword evidence="15" id="KW-1185">Reference proteome</keyword>
<keyword evidence="6" id="KW-0805">Transcription regulation</keyword>
<evidence type="ECO:0000256" key="1">
    <source>
        <dbReference type="ARBA" id="ARBA00004123"/>
    </source>
</evidence>
<evidence type="ECO:0000256" key="2">
    <source>
        <dbReference type="ARBA" id="ARBA00010289"/>
    </source>
</evidence>
<comment type="subunit">
    <text evidence="3">Component of the SRB8-11 complex, which itself associates with the Mediator complex.</text>
</comment>
<dbReference type="InterPro" id="IPR019035">
    <property type="entry name" value="Mediator_Med12"/>
</dbReference>
<dbReference type="GeneID" id="59329392"/>
<evidence type="ECO:0000256" key="11">
    <source>
        <dbReference type="ARBA" id="ARBA00032010"/>
    </source>
</evidence>
<evidence type="ECO:0000256" key="4">
    <source>
        <dbReference type="ARBA" id="ARBA00019622"/>
    </source>
</evidence>
<evidence type="ECO:0000313" key="15">
    <source>
        <dbReference type="Proteomes" id="UP000593566"/>
    </source>
</evidence>
<dbReference type="GO" id="GO:0016592">
    <property type="term" value="C:mediator complex"/>
    <property type="evidence" value="ECO:0007669"/>
    <property type="project" value="InterPro"/>
</dbReference>
<evidence type="ECO:0000256" key="5">
    <source>
        <dbReference type="ARBA" id="ARBA00022491"/>
    </source>
</evidence>
<dbReference type="Pfam" id="PF09497">
    <property type="entry name" value="Med12"/>
    <property type="match status" value="1"/>
</dbReference>
<feature type="domain" description="Mediator complex subunit Med12" evidence="13">
    <location>
        <begin position="248"/>
        <end position="311"/>
    </location>
</feature>
<dbReference type="Proteomes" id="UP000593566">
    <property type="component" value="Unassembled WGS sequence"/>
</dbReference>
<sequence>MTSNLAGIEPPLLTGNRSFQLPPTRTASHDLQQTSRTWPRQTFNPTPNAPPSSQDASEPASKRQKTGDPATESIGKTSGILRSVLDINAAISEKGRPLIKSADFLPGKESADKEQQPSLFPTRPGKNPQPGGNQQGRALAIERATARDVVPVKPYVPEPPSFAPRFHKAGPADFFPWTGCHAEDVLNELTTRQGFYDKSPVSQNESNTARPSVWSSLKHKSGLQILSSLFVSALDQRQIHGTITTNTTFKPPPRVTLTDTKREAWLRDLANPSIPLRRLSRTIPHGIRGKILLDHCLSKDIPTFRAIWLVKCVGANEIRAFKRKGTGGVFTVGGEAKWIKDWTANVEQFLESIVGLCGSADWRSKINYGLRLITHLYSEHLLDRDHYLDWLIASFRDSDLDALPMWLLVMQIHQQDILQHRQRGRRLAEALSKHLDKASLTTTHEVYDTVFKQLAKLLKTVMLSAPACFILPACWSRYGDAIKRCLDKNESRLQSTFDSLSKRNWRLRNRSLNRSSQATKSHRQTIIVYLDSLYDHQSIGKIAGACLRVTGDYDLLVRTCIEWSSSVYRHGRFRAYAAARLLRIWKRKGVDLQGPILNFLAASPDVPGLQKRDVYRLLAELFRSQHLSVSKYLQWLIARGTLDGYHDPNMERPCDVYLLFELPLQGLPSHVLNLRSMLLTTLGVPAERERDMIIAAKAKILSQVPGFFLWDASSGSGAGCDEFALLSQTVKSAVALWIRKTLFSRLQVFGRTDSASEDTKQPNRDKVTFCLVTLEQFHAIRRILEDFEDFAILADVLNILSDEVQGPILTAVTDTVNQYYDVFNAIGAADDTFRRLYQRVEESHGPEVVENAFLESLIDLASRFPNAAQEVQRLRNDTLALVPRSSVVAFSPISDNMVEAAQSAEPTFADEMDQILAGGTSMDKQTLSRMFGAIIGHLETSFEESSQLGIRFSRLLARLRRFGPKTFDALLKDWLQDWLQKWLRSDLQAKLGIILPPMICSKVVSLKVVLDSTAQLLVLEDHRNDRATLAFEMLDMVITASSGPMPIVNYRGYRLLDQFRRLIRVSSASITTLLSVVVETCRATEAPLRTRARARVGDLSVRNLIQTLVLQQPSMSRVVASALPNTDLQTAFGGVLDQDQDQLGESSNLGRHHRISGLLHSISDFNVPLVQLQLRAILSDTGSLENAEDTLSDIIVERNGASSFGRVELWACLVSELPVPQAASVREKAETEILCLVVTDATSMCHGDKTRLDGLTAIVEAAGFSVSDAETSPFLDQIADGLSLICSSHQLDKYQHDHDEIDSDHMGQCIDVLISLLIIHQSTIQHPRFSQSALFQVLISLSRLLIHPFLTFHPTLPSYVFDTLALLSDSLSDDTRMRCIRTLRDHHHSQDARLRFIFGYPETVNSEWLQLLTKPSTIAEAKSEGVTMQPYSLRRWEMMQDATPVSTENDTSLSLTLFGARKSVL</sequence>
<reference evidence="14 15" key="1">
    <citation type="journal article" date="2020" name="Genomics">
        <title>Complete, high-quality genomes from long-read metagenomic sequencing of two wolf lichen thalli reveals enigmatic genome architecture.</title>
        <authorList>
            <person name="McKenzie S.K."/>
            <person name="Walston R.F."/>
            <person name="Allen J.L."/>
        </authorList>
    </citation>
    <scope>NUCLEOTIDE SEQUENCE [LARGE SCALE GENOMIC DNA]</scope>
    <source>
        <strain evidence="14">WasteWater1</strain>
    </source>
</reference>
<feature type="region of interest" description="Disordered" evidence="12">
    <location>
        <begin position="1"/>
        <end position="75"/>
    </location>
</feature>
<dbReference type="RefSeq" id="XP_037152269.1">
    <property type="nucleotide sequence ID" value="XM_037291907.1"/>
</dbReference>
<feature type="region of interest" description="Disordered" evidence="12">
    <location>
        <begin position="107"/>
        <end position="135"/>
    </location>
</feature>
<dbReference type="PANTHER" id="PTHR46567">
    <property type="entry name" value="MEDIATOR OF RNA POLYMERASE II TRANSCRIPTION SUBUNIT 12"/>
    <property type="match status" value="1"/>
</dbReference>
<protein>
    <recommendedName>
        <fullName evidence="4">Mediator of RNA polymerase II transcription subunit 12</fullName>
    </recommendedName>
    <alternativeName>
        <fullName evidence="11">Mediator complex subunit 12</fullName>
    </alternativeName>
</protein>
<evidence type="ECO:0000256" key="7">
    <source>
        <dbReference type="ARBA" id="ARBA00023159"/>
    </source>
</evidence>
<evidence type="ECO:0000256" key="9">
    <source>
        <dbReference type="ARBA" id="ARBA00023242"/>
    </source>
</evidence>
<evidence type="ECO:0000259" key="13">
    <source>
        <dbReference type="SMART" id="SM01281"/>
    </source>
</evidence>
<dbReference type="GO" id="GO:0003712">
    <property type="term" value="F:transcription coregulator activity"/>
    <property type="evidence" value="ECO:0007669"/>
    <property type="project" value="InterPro"/>
</dbReference>
<comment type="function">
    <text evidence="10">Component of the SRB8-11 complex. The SRB8-11 complex is a regulatory module of the Mediator complex which is itself involved in regulation of basal and activated RNA polymerase II-dependent transcription. The SRB8-11 complex may be involved in the transcriptional repression of a subset of genes regulated by Mediator. It may inhibit the association of the Mediator complex with RNA polymerase II to form the holoenzyme complex.</text>
</comment>
<organism evidence="14 15">
    <name type="scientific">Letharia lupina</name>
    <dbReference type="NCBI Taxonomy" id="560253"/>
    <lineage>
        <taxon>Eukaryota</taxon>
        <taxon>Fungi</taxon>
        <taxon>Dikarya</taxon>
        <taxon>Ascomycota</taxon>
        <taxon>Pezizomycotina</taxon>
        <taxon>Lecanoromycetes</taxon>
        <taxon>OSLEUM clade</taxon>
        <taxon>Lecanoromycetidae</taxon>
        <taxon>Lecanorales</taxon>
        <taxon>Lecanorineae</taxon>
        <taxon>Parmeliaceae</taxon>
        <taxon>Letharia</taxon>
    </lineage>
</organism>
<dbReference type="GO" id="GO:0006357">
    <property type="term" value="P:regulation of transcription by RNA polymerase II"/>
    <property type="evidence" value="ECO:0007669"/>
    <property type="project" value="InterPro"/>
</dbReference>
<feature type="compositionally biased region" description="Low complexity" evidence="12">
    <location>
        <begin position="124"/>
        <end position="135"/>
    </location>
</feature>
<keyword evidence="7" id="KW-0010">Activator</keyword>
<evidence type="ECO:0000256" key="8">
    <source>
        <dbReference type="ARBA" id="ARBA00023163"/>
    </source>
</evidence>
<comment type="similarity">
    <text evidence="2">Belongs to the Mediator complex subunit 12 family.</text>
</comment>
<feature type="compositionally biased region" description="Polar residues" evidence="12">
    <location>
        <begin position="15"/>
        <end position="56"/>
    </location>
</feature>
<evidence type="ECO:0000256" key="6">
    <source>
        <dbReference type="ARBA" id="ARBA00023015"/>
    </source>
</evidence>
<comment type="caution">
    <text evidence="14">The sequence shown here is derived from an EMBL/GenBank/DDBJ whole genome shotgun (WGS) entry which is preliminary data.</text>
</comment>
<name>A0A8H6CGG1_9LECA</name>
<dbReference type="InterPro" id="IPR057344">
    <property type="entry name" value="ARM_SRB8"/>
</dbReference>
<evidence type="ECO:0000313" key="14">
    <source>
        <dbReference type="EMBL" id="KAF6222923.1"/>
    </source>
</evidence>
<evidence type="ECO:0000256" key="10">
    <source>
        <dbReference type="ARBA" id="ARBA00025661"/>
    </source>
</evidence>
<keyword evidence="8" id="KW-0804">Transcription</keyword>
<accession>A0A8H6CGG1</accession>
<dbReference type="PANTHER" id="PTHR46567:SF1">
    <property type="entry name" value="MEDIATOR OF RNA POLYMERASE II TRANSCRIPTION SUBUNIT 12"/>
    <property type="match status" value="1"/>
</dbReference>
<evidence type="ECO:0000256" key="3">
    <source>
        <dbReference type="ARBA" id="ARBA00011629"/>
    </source>
</evidence>
<proteinExistence type="inferred from homology"/>
<dbReference type="SMART" id="SM01281">
    <property type="entry name" value="Med12"/>
    <property type="match status" value="1"/>
</dbReference>
<gene>
    <name evidence="14" type="ORF">HO133_000974</name>
</gene>
<dbReference type="Pfam" id="PF25326">
    <property type="entry name" value="ARM_SRB8"/>
    <property type="match status" value="1"/>
</dbReference>
<comment type="subcellular location">
    <subcellularLocation>
        <location evidence="1">Nucleus</location>
    </subcellularLocation>
</comment>